<dbReference type="InterPro" id="IPR001898">
    <property type="entry name" value="SLC13A/DASS"/>
</dbReference>
<organism evidence="8 9">
    <name type="scientific">Stratiformator vulcanicus</name>
    <dbReference type="NCBI Taxonomy" id="2527980"/>
    <lineage>
        <taxon>Bacteria</taxon>
        <taxon>Pseudomonadati</taxon>
        <taxon>Planctomycetota</taxon>
        <taxon>Planctomycetia</taxon>
        <taxon>Planctomycetales</taxon>
        <taxon>Planctomycetaceae</taxon>
        <taxon>Stratiformator</taxon>
    </lineage>
</organism>
<keyword evidence="4 6" id="KW-1133">Transmembrane helix</keyword>
<evidence type="ECO:0000313" key="9">
    <source>
        <dbReference type="Proteomes" id="UP000317318"/>
    </source>
</evidence>
<feature type="transmembrane region" description="Helical" evidence="6">
    <location>
        <begin position="138"/>
        <end position="156"/>
    </location>
</feature>
<dbReference type="AlphaFoldDB" id="A0A517R1Q9"/>
<dbReference type="EMBL" id="CP036268">
    <property type="protein sequence ID" value="QDT37808.1"/>
    <property type="molecule type" value="Genomic_DNA"/>
</dbReference>
<dbReference type="Proteomes" id="UP000317318">
    <property type="component" value="Chromosome"/>
</dbReference>
<dbReference type="PANTHER" id="PTHR10283:SF92">
    <property type="entry name" value="LOW-AFFINITY PHOSPHATE TRANSPORTER PHO91"/>
    <property type="match status" value="1"/>
</dbReference>
<keyword evidence="2" id="KW-0813">Transport</keyword>
<dbReference type="InterPro" id="IPR004680">
    <property type="entry name" value="Cit_transptr-like_dom"/>
</dbReference>
<feature type="transmembrane region" description="Helical" evidence="6">
    <location>
        <begin position="326"/>
        <end position="349"/>
    </location>
</feature>
<reference evidence="8 9" key="1">
    <citation type="submission" date="2019-02" db="EMBL/GenBank/DDBJ databases">
        <title>Deep-cultivation of Planctomycetes and their phenomic and genomic characterization uncovers novel biology.</title>
        <authorList>
            <person name="Wiegand S."/>
            <person name="Jogler M."/>
            <person name="Boedeker C."/>
            <person name="Pinto D."/>
            <person name="Vollmers J."/>
            <person name="Rivas-Marin E."/>
            <person name="Kohn T."/>
            <person name="Peeters S.H."/>
            <person name="Heuer A."/>
            <person name="Rast P."/>
            <person name="Oberbeckmann S."/>
            <person name="Bunk B."/>
            <person name="Jeske O."/>
            <person name="Meyerdierks A."/>
            <person name="Storesund J.E."/>
            <person name="Kallscheuer N."/>
            <person name="Luecker S."/>
            <person name="Lage O.M."/>
            <person name="Pohl T."/>
            <person name="Merkel B.J."/>
            <person name="Hornburger P."/>
            <person name="Mueller R.-W."/>
            <person name="Bruemmer F."/>
            <person name="Labrenz M."/>
            <person name="Spormann A.M."/>
            <person name="Op den Camp H."/>
            <person name="Overmann J."/>
            <person name="Amann R."/>
            <person name="Jetten M.S.M."/>
            <person name="Mascher T."/>
            <person name="Medema M.H."/>
            <person name="Devos D.P."/>
            <person name="Kaster A.-K."/>
            <person name="Ovreas L."/>
            <person name="Rohde M."/>
            <person name="Galperin M.Y."/>
            <person name="Jogler C."/>
        </authorList>
    </citation>
    <scope>NUCLEOTIDE SEQUENCE [LARGE SCALE GENOMIC DNA]</scope>
    <source>
        <strain evidence="8 9">Pan189</strain>
    </source>
</reference>
<dbReference type="GO" id="GO:0005886">
    <property type="term" value="C:plasma membrane"/>
    <property type="evidence" value="ECO:0007669"/>
    <property type="project" value="TreeGrafter"/>
</dbReference>
<name>A0A517R1Q9_9PLAN</name>
<evidence type="ECO:0000256" key="6">
    <source>
        <dbReference type="SAM" id="Phobius"/>
    </source>
</evidence>
<evidence type="ECO:0000256" key="1">
    <source>
        <dbReference type="ARBA" id="ARBA00004141"/>
    </source>
</evidence>
<feature type="transmembrane region" description="Helical" evidence="6">
    <location>
        <begin position="399"/>
        <end position="419"/>
    </location>
</feature>
<dbReference type="OrthoDB" id="9766267at2"/>
<dbReference type="Pfam" id="PF03600">
    <property type="entry name" value="CitMHS"/>
    <property type="match status" value="1"/>
</dbReference>
<keyword evidence="3 6" id="KW-0812">Transmembrane</keyword>
<evidence type="ECO:0000256" key="5">
    <source>
        <dbReference type="ARBA" id="ARBA00023136"/>
    </source>
</evidence>
<evidence type="ECO:0000313" key="8">
    <source>
        <dbReference type="EMBL" id="QDT37808.1"/>
    </source>
</evidence>
<feature type="transmembrane region" description="Helical" evidence="6">
    <location>
        <begin position="271"/>
        <end position="289"/>
    </location>
</feature>
<feature type="transmembrane region" description="Helical" evidence="6">
    <location>
        <begin position="162"/>
        <end position="178"/>
    </location>
</feature>
<feature type="transmembrane region" description="Helical" evidence="6">
    <location>
        <begin position="37"/>
        <end position="58"/>
    </location>
</feature>
<feature type="transmembrane region" description="Helical" evidence="6">
    <location>
        <begin position="361"/>
        <end position="387"/>
    </location>
</feature>
<protein>
    <submittedName>
        <fullName evidence="8">Sodium-dependent dicarboxylate transporter SdcS</fullName>
    </submittedName>
</protein>
<feature type="transmembrane region" description="Helical" evidence="6">
    <location>
        <begin position="95"/>
        <end position="117"/>
    </location>
</feature>
<feature type="transmembrane region" description="Helical" evidence="6">
    <location>
        <begin position="63"/>
        <end position="83"/>
    </location>
</feature>
<evidence type="ECO:0000256" key="3">
    <source>
        <dbReference type="ARBA" id="ARBA00022692"/>
    </source>
</evidence>
<dbReference type="KEGG" id="svp:Pan189_21900"/>
<keyword evidence="9" id="KW-1185">Reference proteome</keyword>
<feature type="transmembrane region" description="Helical" evidence="6">
    <location>
        <begin position="439"/>
        <end position="461"/>
    </location>
</feature>
<feature type="transmembrane region" description="Helical" evidence="6">
    <location>
        <begin position="185"/>
        <end position="204"/>
    </location>
</feature>
<sequence length="467" mass="49073">MKSSSQRLLIGLWCVLVLLLGSSGAFGLFGIPGPAQVALSILIIAATLWISEAVPLFVTSFSVLFMSLVWLAPEINAAVLLQPTFGLTAVTNADFLSPFFSNIILLFLGGFVISAALHEYRLDEQLAGLILKQTGRSVPRLMIGVMGVTAFLSMWLSNTATAAMMLALVLPIVGSLPAGDASRKAIVLSIPFAANIGGLGTPIGSPPNAIGMKYMRDAGVAPSFLEWMAIGVPGVIVLLGFAWLLLLIFYRGSKELEPARNRSDDYFEMTPGAWVVLAGSVVTALGWMTGGLTGVASGTVGLVPLLLFFGTRTISSKLFRTLPWDVLFLMGGGLCLGECVAASGLADWIVTRLPIGGATPYVIMVVFGTVAVVMSCIMSNTATANLIMPIALGLEQVDALDPILVGIAFSCSLAMALPISTPPNAMAFSSGELSVKDLLIPGTIVTFVGIATAYTAGYWWWGIMGIR</sequence>
<dbReference type="CDD" id="cd01115">
    <property type="entry name" value="SLC13_permease"/>
    <property type="match status" value="1"/>
</dbReference>
<dbReference type="NCBIfam" id="TIGR00785">
    <property type="entry name" value="dass"/>
    <property type="match status" value="1"/>
</dbReference>
<evidence type="ECO:0000259" key="7">
    <source>
        <dbReference type="Pfam" id="PF03600"/>
    </source>
</evidence>
<proteinExistence type="predicted"/>
<evidence type="ECO:0000256" key="2">
    <source>
        <dbReference type="ARBA" id="ARBA00022448"/>
    </source>
</evidence>
<dbReference type="PANTHER" id="PTHR10283">
    <property type="entry name" value="SOLUTE CARRIER FAMILY 13 MEMBER"/>
    <property type="match status" value="1"/>
</dbReference>
<evidence type="ECO:0000256" key="4">
    <source>
        <dbReference type="ARBA" id="ARBA00022989"/>
    </source>
</evidence>
<dbReference type="GO" id="GO:0005315">
    <property type="term" value="F:phosphate transmembrane transporter activity"/>
    <property type="evidence" value="ECO:0007669"/>
    <property type="project" value="TreeGrafter"/>
</dbReference>
<dbReference type="RefSeq" id="WP_145363896.1">
    <property type="nucleotide sequence ID" value="NZ_CP036268.1"/>
</dbReference>
<gene>
    <name evidence="8" type="primary">sdcS_2</name>
    <name evidence="8" type="ORF">Pan189_21900</name>
</gene>
<accession>A0A517R1Q9</accession>
<comment type="subcellular location">
    <subcellularLocation>
        <location evidence="1">Membrane</location>
        <topology evidence="1">Multi-pass membrane protein</topology>
    </subcellularLocation>
</comment>
<feature type="domain" description="Citrate transporter-like" evidence="7">
    <location>
        <begin position="47"/>
        <end position="404"/>
    </location>
</feature>
<keyword evidence="5 6" id="KW-0472">Membrane</keyword>
<feature type="transmembrane region" description="Helical" evidence="6">
    <location>
        <begin position="224"/>
        <end position="250"/>
    </location>
</feature>
<feature type="transmembrane region" description="Helical" evidence="6">
    <location>
        <begin position="295"/>
        <end position="314"/>
    </location>
</feature>